<comment type="similarity">
    <text evidence="2">Belongs to the bacterial solute-binding protein SsuA/TauA family.</text>
</comment>
<dbReference type="AlphaFoldDB" id="A0A932LYL7"/>
<name>A0A932LYL7_UNCTE</name>
<accession>A0A932LYL7</accession>
<evidence type="ECO:0000313" key="6">
    <source>
        <dbReference type="Proteomes" id="UP000741360"/>
    </source>
</evidence>
<sequence length="340" mass="37051">MKGRFLRRMSQVSLMVLVVLAGAVGGLRSGSTGTLTKVTIGHSNIRNEIAALWVPERQGIFRKYGLDAEIVLVEGGRLMIQAIVSGTVPSGFTGATTVASAVAGGADAVMILGITNQLSYDIWAKPEIKSPQDFKGKSLAISSFGSSSHLATFLLLKHFGIDPVRDRVTLLTLGNETQRAQALLAGRIDGTLIDHSVAGRLQEGKYSFLGDMGQLGVPFINNALVSTRSYVRQNPQIAEAIVKSILEANAFILNPANKEMVTKILTRYLRLDVKKAEEAYKDLLPKVEKKPYPNMTATTATLEFLSATNPKVKEVRAEQLIDVSILRRLDQEGFIDHLYR</sequence>
<evidence type="ECO:0000256" key="2">
    <source>
        <dbReference type="ARBA" id="ARBA00010742"/>
    </source>
</evidence>
<evidence type="ECO:0000259" key="4">
    <source>
        <dbReference type="Pfam" id="PF09084"/>
    </source>
</evidence>
<dbReference type="GO" id="GO:0042597">
    <property type="term" value="C:periplasmic space"/>
    <property type="evidence" value="ECO:0007669"/>
    <property type="project" value="UniProtKB-SubCell"/>
</dbReference>
<dbReference type="Pfam" id="PF09084">
    <property type="entry name" value="NMT1"/>
    <property type="match status" value="1"/>
</dbReference>
<evidence type="ECO:0000256" key="1">
    <source>
        <dbReference type="ARBA" id="ARBA00004418"/>
    </source>
</evidence>
<dbReference type="Gene3D" id="3.40.190.10">
    <property type="entry name" value="Periplasmic binding protein-like II"/>
    <property type="match status" value="2"/>
</dbReference>
<protein>
    <submittedName>
        <fullName evidence="5">ABC transporter substrate-binding protein</fullName>
    </submittedName>
</protein>
<comment type="caution">
    <text evidence="5">The sequence shown here is derived from an EMBL/GenBank/DDBJ whole genome shotgun (WGS) entry which is preliminary data.</text>
</comment>
<dbReference type="Proteomes" id="UP000741360">
    <property type="component" value="Unassembled WGS sequence"/>
</dbReference>
<evidence type="ECO:0000313" key="5">
    <source>
        <dbReference type="EMBL" id="MBI3013522.1"/>
    </source>
</evidence>
<gene>
    <name evidence="5" type="ORF">HYY65_00325</name>
</gene>
<dbReference type="PANTHER" id="PTHR30024">
    <property type="entry name" value="ALIPHATIC SULFONATES-BINDING PROTEIN-RELATED"/>
    <property type="match status" value="1"/>
</dbReference>
<dbReference type="InterPro" id="IPR015168">
    <property type="entry name" value="SsuA/THI5"/>
</dbReference>
<feature type="domain" description="SsuA/THI5-like" evidence="4">
    <location>
        <begin position="48"/>
        <end position="254"/>
    </location>
</feature>
<organism evidence="5 6">
    <name type="scientific">Tectimicrobiota bacterium</name>
    <dbReference type="NCBI Taxonomy" id="2528274"/>
    <lineage>
        <taxon>Bacteria</taxon>
        <taxon>Pseudomonadati</taxon>
        <taxon>Nitrospinota/Tectimicrobiota group</taxon>
        <taxon>Candidatus Tectimicrobiota</taxon>
    </lineage>
</organism>
<dbReference type="GO" id="GO:0042918">
    <property type="term" value="P:alkanesulfonate transmembrane transport"/>
    <property type="evidence" value="ECO:0007669"/>
    <property type="project" value="TreeGrafter"/>
</dbReference>
<proteinExistence type="inferred from homology"/>
<dbReference type="EMBL" id="JACPSX010000006">
    <property type="protein sequence ID" value="MBI3013522.1"/>
    <property type="molecule type" value="Genomic_DNA"/>
</dbReference>
<dbReference type="SUPFAM" id="SSF53850">
    <property type="entry name" value="Periplasmic binding protein-like II"/>
    <property type="match status" value="1"/>
</dbReference>
<evidence type="ECO:0000256" key="3">
    <source>
        <dbReference type="ARBA" id="ARBA00022729"/>
    </source>
</evidence>
<dbReference type="PANTHER" id="PTHR30024:SF47">
    <property type="entry name" value="TAURINE-BINDING PERIPLASMIC PROTEIN"/>
    <property type="match status" value="1"/>
</dbReference>
<comment type="subcellular location">
    <subcellularLocation>
        <location evidence="1">Periplasm</location>
    </subcellularLocation>
</comment>
<reference evidence="5" key="1">
    <citation type="submission" date="2020-07" db="EMBL/GenBank/DDBJ databases">
        <title>Huge and variable diversity of episymbiotic CPR bacteria and DPANN archaea in groundwater ecosystems.</title>
        <authorList>
            <person name="He C.Y."/>
            <person name="Keren R."/>
            <person name="Whittaker M."/>
            <person name="Farag I.F."/>
            <person name="Doudna J."/>
            <person name="Cate J.H.D."/>
            <person name="Banfield J.F."/>
        </authorList>
    </citation>
    <scope>NUCLEOTIDE SEQUENCE</scope>
    <source>
        <strain evidence="5">NC_groundwater_717_Ag_S-0.2um_59_8</strain>
    </source>
</reference>
<keyword evidence="3" id="KW-0732">Signal</keyword>